<dbReference type="STRING" id="1605367.AFM12_02785"/>
<keyword evidence="2" id="KW-1185">Reference proteome</keyword>
<protein>
    <recommendedName>
        <fullName evidence="3">WbqC-like protein</fullName>
    </recommendedName>
</protein>
<proteinExistence type="predicted"/>
<dbReference type="Pfam" id="PF08889">
    <property type="entry name" value="WbqC"/>
    <property type="match status" value="2"/>
</dbReference>
<comment type="caution">
    <text evidence="1">The sequence shown here is derived from an EMBL/GenBank/DDBJ whole genome shotgun (WGS) entry which is preliminary data.</text>
</comment>
<dbReference type="RefSeq" id="WP_055143748.1">
    <property type="nucleotide sequence ID" value="NZ_JXSZ01000005.1"/>
</dbReference>
<name>A0A0P7CA99_9BACT</name>
<organism evidence="1 2">
    <name type="scientific">Jiulongibacter sediminis</name>
    <dbReference type="NCBI Taxonomy" id="1605367"/>
    <lineage>
        <taxon>Bacteria</taxon>
        <taxon>Pseudomonadati</taxon>
        <taxon>Bacteroidota</taxon>
        <taxon>Cytophagia</taxon>
        <taxon>Cytophagales</taxon>
        <taxon>Leadbetterellaceae</taxon>
        <taxon>Jiulongibacter</taxon>
    </lineage>
</organism>
<evidence type="ECO:0000313" key="2">
    <source>
        <dbReference type="Proteomes" id="UP000050454"/>
    </source>
</evidence>
<dbReference type="InterPro" id="IPR014985">
    <property type="entry name" value="WbqC"/>
</dbReference>
<dbReference type="AlphaFoldDB" id="A0A0P7CA99"/>
<dbReference type="Proteomes" id="UP000050454">
    <property type="component" value="Unassembled WGS sequence"/>
</dbReference>
<gene>
    <name evidence="1" type="ORF">AFM12_02785</name>
</gene>
<accession>A0A0P7CA99</accession>
<evidence type="ECO:0000313" key="1">
    <source>
        <dbReference type="EMBL" id="KPM49546.1"/>
    </source>
</evidence>
<reference evidence="1 2" key="1">
    <citation type="submission" date="2015-07" db="EMBL/GenBank/DDBJ databases">
        <title>The draft genome sequence of Leadbetterella sp. JN14-9.</title>
        <authorList>
            <person name="Liu Y."/>
            <person name="Du J."/>
            <person name="Shao Z."/>
        </authorList>
    </citation>
    <scope>NUCLEOTIDE SEQUENCE [LARGE SCALE GENOMIC DNA]</scope>
    <source>
        <strain evidence="1 2">JN14-9</strain>
    </source>
</reference>
<evidence type="ECO:0008006" key="3">
    <source>
        <dbReference type="Google" id="ProtNLM"/>
    </source>
</evidence>
<dbReference type="OrthoDB" id="1523452at2"/>
<dbReference type="EMBL" id="LGTQ01000005">
    <property type="protein sequence ID" value="KPM49546.1"/>
    <property type="molecule type" value="Genomic_DNA"/>
</dbReference>
<sequence length="197" mass="23282">MISTPNFLPSITYFSEICTNETIVWNSEDIYFKQSYRNRANILGANKVESLIVPVHASSGKTLLKDVKIDNHSAWQRTQLRTLEAAYRGSPYFQYYDYLIEILFQKQFNFLVDLQIEAMQICQKCMQWNKHLMWSKPDEMQDILEFSPKKRTNRQVIEYHQTFGEEFVPHLSILDLLFNKGPETSEILINQFTLNTH</sequence>